<keyword evidence="6 12" id="KW-0227">DNA damage</keyword>
<dbReference type="Pfam" id="PF04675">
    <property type="entry name" value="DNA_ligase_A_N"/>
    <property type="match status" value="1"/>
</dbReference>
<evidence type="ECO:0000256" key="14">
    <source>
        <dbReference type="SAM" id="MobiDB-lite"/>
    </source>
</evidence>
<dbReference type="GO" id="GO:0005524">
    <property type="term" value="F:ATP binding"/>
    <property type="evidence" value="ECO:0007669"/>
    <property type="project" value="UniProtKB-KW"/>
</dbReference>
<keyword evidence="10" id="KW-0131">Cell cycle</keyword>
<dbReference type="PANTHER" id="PTHR45674">
    <property type="entry name" value="DNA LIGASE 1/3 FAMILY MEMBER"/>
    <property type="match status" value="1"/>
</dbReference>
<comment type="similarity">
    <text evidence="1 13">Belongs to the ATP-dependent DNA ligase family.</text>
</comment>
<dbReference type="STRING" id="669874.A0A1E4TQS3"/>
<dbReference type="InterPro" id="IPR036599">
    <property type="entry name" value="DNA_ligase_N_sf"/>
</dbReference>
<dbReference type="PROSITE" id="PS50160">
    <property type="entry name" value="DNA_LIGASE_A3"/>
    <property type="match status" value="1"/>
</dbReference>
<feature type="compositionally biased region" description="Acidic residues" evidence="14">
    <location>
        <begin position="139"/>
        <end position="151"/>
    </location>
</feature>
<keyword evidence="8 12" id="KW-0233">DNA recombination</keyword>
<evidence type="ECO:0000256" key="3">
    <source>
        <dbReference type="ARBA" id="ARBA00022618"/>
    </source>
</evidence>
<dbReference type="InterPro" id="IPR012309">
    <property type="entry name" value="DNA_ligase_ATP-dep_C"/>
</dbReference>
<evidence type="ECO:0000256" key="10">
    <source>
        <dbReference type="ARBA" id="ARBA00023306"/>
    </source>
</evidence>
<evidence type="ECO:0000256" key="9">
    <source>
        <dbReference type="ARBA" id="ARBA00023204"/>
    </source>
</evidence>
<dbReference type="PANTHER" id="PTHR45674:SF4">
    <property type="entry name" value="DNA LIGASE 1"/>
    <property type="match status" value="1"/>
</dbReference>
<accession>A0A1E4TQS3</accession>
<dbReference type="Pfam" id="PF04679">
    <property type="entry name" value="DNA_ligase_A_C"/>
    <property type="match status" value="1"/>
</dbReference>
<dbReference type="Gene3D" id="2.40.50.140">
    <property type="entry name" value="Nucleic acid-binding proteins"/>
    <property type="match status" value="1"/>
</dbReference>
<dbReference type="InterPro" id="IPR016059">
    <property type="entry name" value="DNA_ligase_ATP-dep_CS"/>
</dbReference>
<dbReference type="GO" id="GO:0035753">
    <property type="term" value="P:maintenance of DNA trinucleotide repeats"/>
    <property type="evidence" value="ECO:0007669"/>
    <property type="project" value="EnsemblFungi"/>
</dbReference>
<keyword evidence="3" id="KW-0132">Cell division</keyword>
<keyword evidence="17" id="KW-1185">Reference proteome</keyword>
<dbReference type="CDD" id="cd07969">
    <property type="entry name" value="OBF_DNA_ligase_I"/>
    <property type="match status" value="1"/>
</dbReference>
<comment type="catalytic activity">
    <reaction evidence="11 12">
        <text>ATP + (deoxyribonucleotide)n-3'-hydroxyl + 5'-phospho-(deoxyribonucleotide)m = (deoxyribonucleotide)n+m + AMP + diphosphate.</text>
        <dbReference type="EC" id="6.5.1.1"/>
    </reaction>
</comment>
<dbReference type="NCBIfam" id="TIGR00574">
    <property type="entry name" value="dnl1"/>
    <property type="match status" value="1"/>
</dbReference>
<dbReference type="FunFam" id="3.30.470.30:FF:000016">
    <property type="entry name" value="DNA ligase"/>
    <property type="match status" value="1"/>
</dbReference>
<feature type="compositionally biased region" description="Polar residues" evidence="14">
    <location>
        <begin position="123"/>
        <end position="138"/>
    </location>
</feature>
<dbReference type="GO" id="GO:0051301">
    <property type="term" value="P:cell division"/>
    <property type="evidence" value="ECO:0007669"/>
    <property type="project" value="UniProtKB-KW"/>
</dbReference>
<dbReference type="SUPFAM" id="SSF50249">
    <property type="entry name" value="Nucleic acid-binding proteins"/>
    <property type="match status" value="1"/>
</dbReference>
<dbReference type="InterPro" id="IPR012340">
    <property type="entry name" value="NA-bd_OB-fold"/>
</dbReference>
<evidence type="ECO:0000256" key="2">
    <source>
        <dbReference type="ARBA" id="ARBA00022598"/>
    </source>
</evidence>
<dbReference type="FunFam" id="2.40.50.140:FF:000062">
    <property type="entry name" value="DNA ligase"/>
    <property type="match status" value="1"/>
</dbReference>
<evidence type="ECO:0000313" key="17">
    <source>
        <dbReference type="Proteomes" id="UP000094236"/>
    </source>
</evidence>
<dbReference type="GO" id="GO:1903461">
    <property type="term" value="P:Okazaki fragment processing involved in mitotic DNA replication"/>
    <property type="evidence" value="ECO:0007669"/>
    <property type="project" value="EnsemblFungi"/>
</dbReference>
<proteinExistence type="inferred from homology"/>
<feature type="compositionally biased region" description="Acidic residues" evidence="14">
    <location>
        <begin position="109"/>
        <end position="119"/>
    </location>
</feature>
<dbReference type="Gene3D" id="3.30.470.30">
    <property type="entry name" value="DNA ligase/mRNA capping enzyme"/>
    <property type="match status" value="1"/>
</dbReference>
<dbReference type="SUPFAM" id="SSF117018">
    <property type="entry name" value="ATP-dependent DNA ligase DNA-binding domain"/>
    <property type="match status" value="1"/>
</dbReference>
<keyword evidence="4" id="KW-0235">DNA replication</keyword>
<dbReference type="GO" id="GO:0071897">
    <property type="term" value="P:DNA biosynthetic process"/>
    <property type="evidence" value="ECO:0007669"/>
    <property type="project" value="InterPro"/>
</dbReference>
<evidence type="ECO:0000256" key="13">
    <source>
        <dbReference type="RuleBase" id="RU004196"/>
    </source>
</evidence>
<dbReference type="GO" id="GO:0003677">
    <property type="term" value="F:DNA binding"/>
    <property type="evidence" value="ECO:0007669"/>
    <property type="project" value="InterPro"/>
</dbReference>
<protein>
    <recommendedName>
        <fullName evidence="12">DNA ligase</fullName>
        <ecNumber evidence="12">6.5.1.1</ecNumber>
    </recommendedName>
</protein>
<dbReference type="GO" id="GO:0005634">
    <property type="term" value="C:nucleus"/>
    <property type="evidence" value="ECO:0007669"/>
    <property type="project" value="EnsemblFungi"/>
</dbReference>
<evidence type="ECO:0000256" key="11">
    <source>
        <dbReference type="ARBA" id="ARBA00034003"/>
    </source>
</evidence>
<evidence type="ECO:0000256" key="5">
    <source>
        <dbReference type="ARBA" id="ARBA00022741"/>
    </source>
</evidence>
<dbReference type="InterPro" id="IPR012308">
    <property type="entry name" value="DNA_ligase_ATP-dep_N"/>
</dbReference>
<evidence type="ECO:0000256" key="7">
    <source>
        <dbReference type="ARBA" id="ARBA00022840"/>
    </source>
</evidence>
<evidence type="ECO:0000256" key="12">
    <source>
        <dbReference type="RuleBase" id="RU000617"/>
    </source>
</evidence>
<dbReference type="GO" id="GO:0006284">
    <property type="term" value="P:base-excision repair"/>
    <property type="evidence" value="ECO:0007669"/>
    <property type="project" value="EnsemblFungi"/>
</dbReference>
<dbReference type="PROSITE" id="PS00333">
    <property type="entry name" value="DNA_LIGASE_A2"/>
    <property type="match status" value="1"/>
</dbReference>
<feature type="compositionally biased region" description="Basic and acidic residues" evidence="14">
    <location>
        <begin position="18"/>
        <end position="77"/>
    </location>
</feature>
<dbReference type="CDD" id="cd07900">
    <property type="entry name" value="Adenylation_DNA_ligase_I_Euk"/>
    <property type="match status" value="1"/>
</dbReference>
<dbReference type="Gene3D" id="3.30.1490.70">
    <property type="match status" value="1"/>
</dbReference>
<dbReference type="Pfam" id="PF01068">
    <property type="entry name" value="DNA_ligase_A_M"/>
    <property type="match status" value="1"/>
</dbReference>
<gene>
    <name evidence="16" type="ORF">PACTADRAFT_50983</name>
</gene>
<sequence length="799" mass="90654">MSKHHQQQTLGRFFSSLKRPEDARQQKVDKLINKNRSNDDDSHNENEVKEEEFLGKEETEEKLSLKSELDSNDEQAKNAKRISSSNDASTPPPSSPPRVHKKQKIAKTEEEEGGEEEEKDNGKLTSTVEDTDPPSSTEQLEEDPYSDTDSEDNNKPISHSKPVILLENSNVQKIEVTKTENKENSILYSDLCEIYDKLENESSRLKNLKITSEFIESLLLSDISQKSLTETIYLLINRLGPDYEGLELGLGETILLKALGEATGRELKLIKQEYNKLGDIGLVAKNSRSKQPTMFKAKPLDILLVFNNLTKIAKLTGNQSQQKKIGIIKSMVSACQPNESKFLLRTLEGKLRINFGEKSVLVALAQAFISYEYKKLGKKKIDPEVITKAEDVMKDAFSQLPNYGILIETAFKYGVLNVGKHCSLRPGIPLKPMLAKPTKSITEILDRFHDVKFTCEYKYDGERCQLHLLDDGSIKIFSRNSEDMSERYPDLIDVIQNLKQVNSDLRNLILDCEAVAYNREEKTIMPFQVLSTRKRKDVQAKDIKVRVCLFAFDLLFFNGEPLITKSLSERREIMKENLHLMEGEFEFATSMDTSNIEEIQTFLDLSVKNSCEGLMVKMLEGKESAYEPSKRSRNWLKLKKDYLQGVGDSLDLAVIGAYIGKGKRTGWYGGFLLASYNQDTGEYETTCKIGTGFSEEMLAKLYEQLKPTEIPRPKPFYVYDNNNSNAVPDVWFEPSMVFEVLTADLSLSPIYKAGASTFGKGISLRFPRFLRIRDDKNVDDATSSEQIIELYQKQANAQS</sequence>
<organism evidence="16 17">
    <name type="scientific">Pachysolen tannophilus NRRL Y-2460</name>
    <dbReference type="NCBI Taxonomy" id="669874"/>
    <lineage>
        <taxon>Eukaryota</taxon>
        <taxon>Fungi</taxon>
        <taxon>Dikarya</taxon>
        <taxon>Ascomycota</taxon>
        <taxon>Saccharomycotina</taxon>
        <taxon>Pichiomycetes</taxon>
        <taxon>Pachysolenaceae</taxon>
        <taxon>Pachysolen</taxon>
    </lineage>
</organism>
<dbReference type="Gene3D" id="1.10.3260.10">
    <property type="entry name" value="DNA ligase, ATP-dependent, N-terminal domain"/>
    <property type="match status" value="1"/>
</dbReference>
<dbReference type="GO" id="GO:0005739">
    <property type="term" value="C:mitochondrion"/>
    <property type="evidence" value="ECO:0007669"/>
    <property type="project" value="EnsemblFungi"/>
</dbReference>
<evidence type="ECO:0000256" key="1">
    <source>
        <dbReference type="ARBA" id="ARBA00007572"/>
    </source>
</evidence>
<dbReference type="SUPFAM" id="SSF56091">
    <property type="entry name" value="DNA ligase/mRNA capping enzyme, catalytic domain"/>
    <property type="match status" value="1"/>
</dbReference>
<evidence type="ECO:0000256" key="8">
    <source>
        <dbReference type="ARBA" id="ARBA00023172"/>
    </source>
</evidence>
<dbReference type="GO" id="GO:0003910">
    <property type="term" value="F:DNA ligase (ATP) activity"/>
    <property type="evidence" value="ECO:0007669"/>
    <property type="project" value="UniProtKB-EC"/>
</dbReference>
<dbReference type="PROSITE" id="PS00697">
    <property type="entry name" value="DNA_LIGASE_A1"/>
    <property type="match status" value="1"/>
</dbReference>
<evidence type="ECO:0000256" key="4">
    <source>
        <dbReference type="ARBA" id="ARBA00022705"/>
    </source>
</evidence>
<evidence type="ECO:0000256" key="6">
    <source>
        <dbReference type="ARBA" id="ARBA00022763"/>
    </source>
</evidence>
<dbReference type="Proteomes" id="UP000094236">
    <property type="component" value="Unassembled WGS sequence"/>
</dbReference>
<name>A0A1E4TQS3_PACTA</name>
<dbReference type="EMBL" id="KV454016">
    <property type="protein sequence ID" value="ODV94097.1"/>
    <property type="molecule type" value="Genomic_DNA"/>
</dbReference>
<dbReference type="InterPro" id="IPR012310">
    <property type="entry name" value="DNA_ligase_ATP-dep_cent"/>
</dbReference>
<evidence type="ECO:0000259" key="15">
    <source>
        <dbReference type="PROSITE" id="PS50160"/>
    </source>
</evidence>
<keyword evidence="9 12" id="KW-0234">DNA repair</keyword>
<keyword evidence="7 12" id="KW-0067">ATP-binding</keyword>
<keyword evidence="5 12" id="KW-0547">Nucleotide-binding</keyword>
<dbReference type="InterPro" id="IPR050191">
    <property type="entry name" value="ATP-dep_DNA_ligase"/>
</dbReference>
<dbReference type="EC" id="6.5.1.1" evidence="12"/>
<dbReference type="OrthoDB" id="206088at2759"/>
<keyword evidence="2 12" id="KW-0436">Ligase</keyword>
<reference evidence="17" key="1">
    <citation type="submission" date="2016-05" db="EMBL/GenBank/DDBJ databases">
        <title>Comparative genomics of biotechnologically important yeasts.</title>
        <authorList>
            <consortium name="DOE Joint Genome Institute"/>
            <person name="Riley R."/>
            <person name="Haridas S."/>
            <person name="Wolfe K.H."/>
            <person name="Lopes M.R."/>
            <person name="Hittinger C.T."/>
            <person name="Goker M."/>
            <person name="Salamov A."/>
            <person name="Wisecaver J."/>
            <person name="Long T.M."/>
            <person name="Aerts A.L."/>
            <person name="Barry K."/>
            <person name="Choi C."/>
            <person name="Clum A."/>
            <person name="Coughlan A.Y."/>
            <person name="Deshpande S."/>
            <person name="Douglass A.P."/>
            <person name="Hanson S.J."/>
            <person name="Klenk H.-P."/>
            <person name="Labutti K."/>
            <person name="Lapidus A."/>
            <person name="Lindquist E."/>
            <person name="Lipzen A."/>
            <person name="Meier-Kolthoff J.P."/>
            <person name="Ohm R.A."/>
            <person name="Otillar R.P."/>
            <person name="Pangilinan J."/>
            <person name="Peng Y."/>
            <person name="Rokas A."/>
            <person name="Rosa C.A."/>
            <person name="Scheuner C."/>
            <person name="Sibirny A.A."/>
            <person name="Slot J.C."/>
            <person name="Stielow J.B."/>
            <person name="Sun H."/>
            <person name="Kurtzman C.P."/>
            <person name="Blackwell M."/>
            <person name="Grigoriev I.V."/>
            <person name="Jeffries T.W."/>
        </authorList>
    </citation>
    <scope>NUCLEOTIDE SEQUENCE [LARGE SCALE GENOMIC DNA]</scope>
    <source>
        <strain evidence="17">NRRL Y-2460</strain>
    </source>
</reference>
<dbReference type="GO" id="GO:0006289">
    <property type="term" value="P:nucleotide-excision repair"/>
    <property type="evidence" value="ECO:0007669"/>
    <property type="project" value="EnsemblFungi"/>
</dbReference>
<feature type="region of interest" description="Disordered" evidence="14">
    <location>
        <begin position="1"/>
        <end position="161"/>
    </location>
</feature>
<dbReference type="GO" id="GO:0006310">
    <property type="term" value="P:DNA recombination"/>
    <property type="evidence" value="ECO:0007669"/>
    <property type="project" value="UniProtKB-KW"/>
</dbReference>
<dbReference type="InterPro" id="IPR000977">
    <property type="entry name" value="DNA_ligase_ATP-dep"/>
</dbReference>
<feature type="domain" description="ATP-dependent DNA ligase family profile" evidence="15">
    <location>
        <begin position="540"/>
        <end position="677"/>
    </location>
</feature>
<dbReference type="AlphaFoldDB" id="A0A1E4TQS3"/>
<evidence type="ECO:0000313" key="16">
    <source>
        <dbReference type="EMBL" id="ODV94097.1"/>
    </source>
</evidence>